<keyword evidence="2" id="KW-1185">Reference proteome</keyword>
<dbReference type="HOGENOM" id="CLU_1758601_0_0_1"/>
<dbReference type="InParanoid" id="B8MT04"/>
<accession>B8MT04</accession>
<gene>
    <name evidence="1" type="ORF">TSTA_001010</name>
</gene>
<organism evidence="1 2">
    <name type="scientific">Talaromyces stipitatus (strain ATCC 10500 / CBS 375.48 / QM 6759 / NRRL 1006)</name>
    <name type="common">Penicillium stipitatum</name>
    <dbReference type="NCBI Taxonomy" id="441959"/>
    <lineage>
        <taxon>Eukaryota</taxon>
        <taxon>Fungi</taxon>
        <taxon>Dikarya</taxon>
        <taxon>Ascomycota</taxon>
        <taxon>Pezizomycotina</taxon>
        <taxon>Eurotiomycetes</taxon>
        <taxon>Eurotiomycetidae</taxon>
        <taxon>Eurotiales</taxon>
        <taxon>Trichocomaceae</taxon>
        <taxon>Talaromyces</taxon>
        <taxon>Talaromyces sect. Talaromyces</taxon>
    </lineage>
</organism>
<evidence type="ECO:0000313" key="1">
    <source>
        <dbReference type="EMBL" id="EED12029.1"/>
    </source>
</evidence>
<protein>
    <recommendedName>
        <fullName evidence="3">SnoaL-like domain-containing protein</fullName>
    </recommendedName>
</protein>
<dbReference type="EMBL" id="EQ962660">
    <property type="protein sequence ID" value="EED12029.1"/>
    <property type="molecule type" value="Genomic_DNA"/>
</dbReference>
<dbReference type="AlphaFoldDB" id="B8MT04"/>
<proteinExistence type="predicted"/>
<reference evidence="2" key="1">
    <citation type="journal article" date="2015" name="Genome Announc.">
        <title>Genome sequence of the AIDS-associated pathogen Penicillium marneffei (ATCC18224) and its near taxonomic relative Talaromyces stipitatus (ATCC10500).</title>
        <authorList>
            <person name="Nierman W.C."/>
            <person name="Fedorova-Abrams N.D."/>
            <person name="Andrianopoulos A."/>
        </authorList>
    </citation>
    <scope>NUCLEOTIDE SEQUENCE [LARGE SCALE GENOMIC DNA]</scope>
    <source>
        <strain evidence="2">ATCC 10500 / CBS 375.48 / QM 6759 / NRRL 1006</strain>
    </source>
</reference>
<sequence length="138" mass="15126">MSNKNPLPTGSSSIGMHLSEEAIARTHILSLINRYASFARGIPDQQNEIAVLFEPNATILLPDGRELSPLEIGKITENNTPKLLRHHVTTVDVQWDDVVVRSGDGRCPFKRKVIVVDGMDAEGWLSQTVAEGVEAVAR</sequence>
<dbReference type="Proteomes" id="UP000001745">
    <property type="component" value="Unassembled WGS sequence"/>
</dbReference>
<evidence type="ECO:0000313" key="2">
    <source>
        <dbReference type="Proteomes" id="UP000001745"/>
    </source>
</evidence>
<dbReference type="GeneID" id="8108724"/>
<dbReference type="eggNOG" id="ENOG502RPNS">
    <property type="taxonomic scope" value="Eukaryota"/>
</dbReference>
<evidence type="ECO:0008006" key="3">
    <source>
        <dbReference type="Google" id="ProtNLM"/>
    </source>
</evidence>
<dbReference type="OMA" id="DHWGRWD"/>
<name>B8MT04_TALSN</name>
<dbReference type="OrthoDB" id="4119873at2759"/>
<dbReference type="RefSeq" id="XP_002487683.1">
    <property type="nucleotide sequence ID" value="XM_002487638.1"/>
</dbReference>
<dbReference type="VEuPathDB" id="FungiDB:TSTA_001010"/>
<dbReference type="PhylomeDB" id="B8MT04"/>